<proteinExistence type="predicted"/>
<accession>A0A392U0K7</accession>
<keyword evidence="2" id="KW-1185">Reference proteome</keyword>
<evidence type="ECO:0000313" key="1">
    <source>
        <dbReference type="EMBL" id="MCI66972.1"/>
    </source>
</evidence>
<organism evidence="1 2">
    <name type="scientific">Trifolium medium</name>
    <dbReference type="NCBI Taxonomy" id="97028"/>
    <lineage>
        <taxon>Eukaryota</taxon>
        <taxon>Viridiplantae</taxon>
        <taxon>Streptophyta</taxon>
        <taxon>Embryophyta</taxon>
        <taxon>Tracheophyta</taxon>
        <taxon>Spermatophyta</taxon>
        <taxon>Magnoliopsida</taxon>
        <taxon>eudicotyledons</taxon>
        <taxon>Gunneridae</taxon>
        <taxon>Pentapetalae</taxon>
        <taxon>rosids</taxon>
        <taxon>fabids</taxon>
        <taxon>Fabales</taxon>
        <taxon>Fabaceae</taxon>
        <taxon>Papilionoideae</taxon>
        <taxon>50 kb inversion clade</taxon>
        <taxon>NPAAA clade</taxon>
        <taxon>Hologalegina</taxon>
        <taxon>IRL clade</taxon>
        <taxon>Trifolieae</taxon>
        <taxon>Trifolium</taxon>
    </lineage>
</organism>
<evidence type="ECO:0000313" key="2">
    <source>
        <dbReference type="Proteomes" id="UP000265520"/>
    </source>
</evidence>
<dbReference type="AlphaFoldDB" id="A0A392U0K7"/>
<feature type="non-terminal residue" evidence="1">
    <location>
        <position position="1"/>
    </location>
</feature>
<reference evidence="1 2" key="1">
    <citation type="journal article" date="2018" name="Front. Plant Sci.">
        <title>Red Clover (Trifolium pratense) and Zigzag Clover (T. medium) - A Picture of Genomic Similarities and Differences.</title>
        <authorList>
            <person name="Dluhosova J."/>
            <person name="Istvanek J."/>
            <person name="Nedelnik J."/>
            <person name="Repkova J."/>
        </authorList>
    </citation>
    <scope>NUCLEOTIDE SEQUENCE [LARGE SCALE GENOMIC DNA]</scope>
    <source>
        <strain evidence="2">cv. 10/8</strain>
        <tissue evidence="1">Leaf</tissue>
    </source>
</reference>
<dbReference type="Proteomes" id="UP000265520">
    <property type="component" value="Unassembled WGS sequence"/>
</dbReference>
<sequence length="47" mass="5793">RRGTAYTDAEYAEMLQELAMPGKDWRYDSMEDVHACRLLRWFRLQRR</sequence>
<name>A0A392U0K7_9FABA</name>
<feature type="non-terminal residue" evidence="1">
    <location>
        <position position="47"/>
    </location>
</feature>
<comment type="caution">
    <text evidence="1">The sequence shown here is derived from an EMBL/GenBank/DDBJ whole genome shotgun (WGS) entry which is preliminary data.</text>
</comment>
<protein>
    <submittedName>
        <fullName evidence="1">Uncharacterized protein</fullName>
    </submittedName>
</protein>
<dbReference type="EMBL" id="LXQA010706166">
    <property type="protein sequence ID" value="MCI66972.1"/>
    <property type="molecule type" value="Genomic_DNA"/>
</dbReference>